<dbReference type="GO" id="GO:0016881">
    <property type="term" value="F:acid-amino acid ligase activity"/>
    <property type="evidence" value="ECO:0007669"/>
    <property type="project" value="InterPro"/>
</dbReference>
<comment type="caution">
    <text evidence="1">The sequence shown here is derived from an EMBL/GenBank/DDBJ whole genome shotgun (WGS) entry which is preliminary data.</text>
</comment>
<dbReference type="SUPFAM" id="SSF53244">
    <property type="entry name" value="MurD-like peptide ligases, peptide-binding domain"/>
    <property type="match status" value="1"/>
</dbReference>
<gene>
    <name evidence="1" type="ORF">S06H3_28730</name>
</gene>
<dbReference type="InterPro" id="IPR036615">
    <property type="entry name" value="Mur_ligase_C_dom_sf"/>
</dbReference>
<evidence type="ECO:0000313" key="1">
    <source>
        <dbReference type="EMBL" id="GAI30812.1"/>
    </source>
</evidence>
<organism evidence="1">
    <name type="scientific">marine sediment metagenome</name>
    <dbReference type="NCBI Taxonomy" id="412755"/>
    <lineage>
        <taxon>unclassified sequences</taxon>
        <taxon>metagenomes</taxon>
        <taxon>ecological metagenomes</taxon>
    </lineage>
</organism>
<name>X1MGN0_9ZZZZ</name>
<reference evidence="1" key="1">
    <citation type="journal article" date="2014" name="Front. Microbiol.">
        <title>High frequency of phylogenetically diverse reductive dehalogenase-homologous genes in deep subseafloor sedimentary metagenomes.</title>
        <authorList>
            <person name="Kawai M."/>
            <person name="Futagami T."/>
            <person name="Toyoda A."/>
            <person name="Takaki Y."/>
            <person name="Nishi S."/>
            <person name="Hori S."/>
            <person name="Arai W."/>
            <person name="Tsubouchi T."/>
            <person name="Morono Y."/>
            <person name="Uchiyama I."/>
            <person name="Ito T."/>
            <person name="Fujiyama A."/>
            <person name="Inagaki F."/>
            <person name="Takami H."/>
        </authorList>
    </citation>
    <scope>NUCLEOTIDE SEQUENCE</scope>
    <source>
        <strain evidence="1">Expedition CK06-06</strain>
    </source>
</reference>
<accession>X1MGN0</accession>
<sequence>MGKIATKFADFAIITCDNPRTEEPRQIVSDILQALAKKQIII</sequence>
<feature type="non-terminal residue" evidence="1">
    <location>
        <position position="42"/>
    </location>
</feature>
<proteinExistence type="predicted"/>
<dbReference type="EMBL" id="BARV01016783">
    <property type="protein sequence ID" value="GAI30812.1"/>
    <property type="molecule type" value="Genomic_DNA"/>
</dbReference>
<protein>
    <submittedName>
        <fullName evidence="1">Uncharacterized protein</fullName>
    </submittedName>
</protein>
<dbReference type="Gene3D" id="3.90.190.20">
    <property type="entry name" value="Mur ligase, C-terminal domain"/>
    <property type="match status" value="1"/>
</dbReference>
<dbReference type="AlphaFoldDB" id="X1MGN0"/>